<evidence type="ECO:0000256" key="4">
    <source>
        <dbReference type="ARBA" id="ARBA00022989"/>
    </source>
</evidence>
<gene>
    <name evidence="8" type="ORF">HCN08_32065</name>
</gene>
<evidence type="ECO:0000313" key="8">
    <source>
        <dbReference type="EMBL" id="NJP48007.1"/>
    </source>
</evidence>
<evidence type="ECO:0000256" key="3">
    <source>
        <dbReference type="ARBA" id="ARBA00022692"/>
    </source>
</evidence>
<dbReference type="RefSeq" id="WP_167986841.1">
    <property type="nucleotide sequence ID" value="NZ_JAATEJ010000038.1"/>
</dbReference>
<comment type="caution">
    <text evidence="8">The sequence shown here is derived from an EMBL/GenBank/DDBJ whole genome shotgun (WGS) entry which is preliminary data.</text>
</comment>
<dbReference type="InterPro" id="IPR020846">
    <property type="entry name" value="MFS_dom"/>
</dbReference>
<comment type="subcellular location">
    <subcellularLocation>
        <location evidence="1">Cell membrane</location>
        <topology evidence="1">Multi-pass membrane protein</topology>
    </subcellularLocation>
</comment>
<dbReference type="PANTHER" id="PTHR23513:SF11">
    <property type="entry name" value="STAPHYLOFERRIN A TRANSPORTER"/>
    <property type="match status" value="1"/>
</dbReference>
<feature type="transmembrane region" description="Helical" evidence="6">
    <location>
        <begin position="51"/>
        <end position="73"/>
    </location>
</feature>
<keyword evidence="9" id="KW-1185">Reference proteome</keyword>
<dbReference type="InterPro" id="IPR011701">
    <property type="entry name" value="MFS"/>
</dbReference>
<name>A0ABX0ZZ18_9ACTN</name>
<keyword evidence="3 6" id="KW-0812">Transmembrane</keyword>
<accession>A0ABX0ZZ18</accession>
<dbReference type="SUPFAM" id="SSF103473">
    <property type="entry name" value="MFS general substrate transporter"/>
    <property type="match status" value="1"/>
</dbReference>
<dbReference type="PROSITE" id="PS50850">
    <property type="entry name" value="MFS"/>
    <property type="match status" value="1"/>
</dbReference>
<evidence type="ECO:0000256" key="2">
    <source>
        <dbReference type="ARBA" id="ARBA00022475"/>
    </source>
</evidence>
<evidence type="ECO:0000256" key="5">
    <source>
        <dbReference type="ARBA" id="ARBA00023136"/>
    </source>
</evidence>
<dbReference type="InterPro" id="IPR036259">
    <property type="entry name" value="MFS_trans_sf"/>
</dbReference>
<reference evidence="8 9" key="1">
    <citation type="submission" date="2020-03" db="EMBL/GenBank/DDBJ databases">
        <title>WGS of actinomycetes isolated from Thailand.</title>
        <authorList>
            <person name="Thawai C."/>
        </authorList>
    </citation>
    <scope>NUCLEOTIDE SEQUENCE [LARGE SCALE GENOMIC DNA]</scope>
    <source>
        <strain evidence="8 9">PRB2-1</strain>
    </source>
</reference>
<keyword evidence="4 6" id="KW-1133">Transmembrane helix</keyword>
<feature type="transmembrane region" description="Helical" evidence="6">
    <location>
        <begin position="93"/>
        <end position="114"/>
    </location>
</feature>
<dbReference type="Pfam" id="PF07690">
    <property type="entry name" value="MFS_1"/>
    <property type="match status" value="1"/>
</dbReference>
<dbReference type="Proteomes" id="UP000734511">
    <property type="component" value="Unassembled WGS sequence"/>
</dbReference>
<dbReference type="EMBL" id="JAATEJ010000038">
    <property type="protein sequence ID" value="NJP48007.1"/>
    <property type="molecule type" value="Genomic_DNA"/>
</dbReference>
<proteinExistence type="predicted"/>
<evidence type="ECO:0000259" key="7">
    <source>
        <dbReference type="PROSITE" id="PS50850"/>
    </source>
</evidence>
<evidence type="ECO:0000256" key="6">
    <source>
        <dbReference type="SAM" id="Phobius"/>
    </source>
</evidence>
<dbReference type="Gene3D" id="1.20.1250.20">
    <property type="entry name" value="MFS general substrate transporter like domains"/>
    <property type="match status" value="1"/>
</dbReference>
<organism evidence="8 9">
    <name type="scientific">Actinacidiphila epipremni</name>
    <dbReference type="NCBI Taxonomy" id="2053013"/>
    <lineage>
        <taxon>Bacteria</taxon>
        <taxon>Bacillati</taxon>
        <taxon>Actinomycetota</taxon>
        <taxon>Actinomycetes</taxon>
        <taxon>Kitasatosporales</taxon>
        <taxon>Streptomycetaceae</taxon>
        <taxon>Actinacidiphila</taxon>
    </lineage>
</organism>
<keyword evidence="5 6" id="KW-0472">Membrane</keyword>
<feature type="transmembrane region" description="Helical" evidence="6">
    <location>
        <begin position="170"/>
        <end position="192"/>
    </location>
</feature>
<dbReference type="PANTHER" id="PTHR23513">
    <property type="entry name" value="INTEGRAL MEMBRANE EFFLUX PROTEIN-RELATED"/>
    <property type="match status" value="1"/>
</dbReference>
<keyword evidence="2" id="KW-1003">Cell membrane</keyword>
<evidence type="ECO:0000256" key="1">
    <source>
        <dbReference type="ARBA" id="ARBA00004651"/>
    </source>
</evidence>
<protein>
    <submittedName>
        <fullName evidence="8">MFS transporter</fullName>
    </submittedName>
</protein>
<feature type="transmembrane region" description="Helical" evidence="6">
    <location>
        <begin position="139"/>
        <end position="164"/>
    </location>
</feature>
<sequence>MRSSAARVSRAVPGGAAYLAALFVDALGSGLYLPLTLVFIRDVTGLSATAVGLGVTVAAGVGLAANPVAGVLVDRFGARTVLVGTYVLRAVGFALYPVVGSFAALVAVAALIAVGDRAYYPAASGYTAAVAEGAERDRLYALVAMARNVGFGAGGLLSAAALALAGTHGFGLLAAVNAASFLAAAGCLALAAPSTAVPPRAPTVKKPAAAPRGGYRAVLADRPFLSLVAAEQAFTLAHSVLPVALPLYAVTVLDAPPAVLGILYTLTPHCSS</sequence>
<feature type="domain" description="Major facilitator superfamily (MFS) profile" evidence="7">
    <location>
        <begin position="14"/>
        <end position="272"/>
    </location>
</feature>
<feature type="transmembrane region" description="Helical" evidence="6">
    <location>
        <begin position="16"/>
        <end position="39"/>
    </location>
</feature>
<evidence type="ECO:0000313" key="9">
    <source>
        <dbReference type="Proteomes" id="UP000734511"/>
    </source>
</evidence>